<keyword evidence="3 4" id="KW-0408">Iron</keyword>
<reference evidence="7 8" key="1">
    <citation type="journal article" date="2016" name="Genome Announc.">
        <title>First Complete Genome Sequence of a Subdivision 6 Acidobacterium Strain.</title>
        <authorList>
            <person name="Huang S."/>
            <person name="Vieira S."/>
            <person name="Bunk B."/>
            <person name="Riedel T."/>
            <person name="Sproer C."/>
            <person name="Overmann J."/>
        </authorList>
    </citation>
    <scope>NUCLEOTIDE SEQUENCE [LARGE SCALE GENOMIC DNA]</scope>
    <source>
        <strain evidence="8">DSM 100886 HEG_-6_39</strain>
    </source>
</reference>
<dbReference type="STRING" id="1855912.LuPra_01232"/>
<evidence type="ECO:0000256" key="1">
    <source>
        <dbReference type="ARBA" id="ARBA00022617"/>
    </source>
</evidence>
<dbReference type="GO" id="GO:0046872">
    <property type="term" value="F:metal ion binding"/>
    <property type="evidence" value="ECO:0007669"/>
    <property type="project" value="UniProtKB-KW"/>
</dbReference>
<dbReference type="RefSeq" id="WP_157898797.1">
    <property type="nucleotide sequence ID" value="NZ_CP015136.1"/>
</dbReference>
<dbReference type="OrthoDB" id="9805828at2"/>
<dbReference type="AlphaFoldDB" id="A0A143PJT6"/>
<gene>
    <name evidence="7" type="ORF">LuPra_01232</name>
</gene>
<dbReference type="Proteomes" id="UP000076079">
    <property type="component" value="Chromosome"/>
</dbReference>
<feature type="domain" description="Cytochrome c" evidence="6">
    <location>
        <begin position="23"/>
        <end position="108"/>
    </location>
</feature>
<dbReference type="EMBL" id="CP015136">
    <property type="protein sequence ID" value="AMY08044.1"/>
    <property type="molecule type" value="Genomic_DNA"/>
</dbReference>
<dbReference type="GO" id="GO:0009055">
    <property type="term" value="F:electron transfer activity"/>
    <property type="evidence" value="ECO:0007669"/>
    <property type="project" value="InterPro"/>
</dbReference>
<keyword evidence="1 4" id="KW-0349">Heme</keyword>
<dbReference type="KEGG" id="abac:LuPra_01232"/>
<reference evidence="8" key="2">
    <citation type="submission" date="2016-04" db="EMBL/GenBank/DDBJ databases">
        <title>First Complete Genome Sequence of a Subdivision 6 Acidobacterium.</title>
        <authorList>
            <person name="Huang S."/>
            <person name="Vieira S."/>
            <person name="Bunk B."/>
            <person name="Riedel T."/>
            <person name="Sproeer C."/>
            <person name="Overmann J."/>
        </authorList>
    </citation>
    <scope>NUCLEOTIDE SEQUENCE [LARGE SCALE GENOMIC DNA]</scope>
    <source>
        <strain evidence="8">DSM 100886 HEG_-6_39</strain>
    </source>
</reference>
<dbReference type="GO" id="GO:0020037">
    <property type="term" value="F:heme binding"/>
    <property type="evidence" value="ECO:0007669"/>
    <property type="project" value="InterPro"/>
</dbReference>
<dbReference type="Pfam" id="PF00034">
    <property type="entry name" value="Cytochrom_C"/>
    <property type="match status" value="1"/>
</dbReference>
<evidence type="ECO:0000313" key="8">
    <source>
        <dbReference type="Proteomes" id="UP000076079"/>
    </source>
</evidence>
<dbReference type="PROSITE" id="PS51007">
    <property type="entry name" value="CYTC"/>
    <property type="match status" value="1"/>
</dbReference>
<keyword evidence="5" id="KW-0732">Signal</keyword>
<organism evidence="7 8">
    <name type="scientific">Luteitalea pratensis</name>
    <dbReference type="NCBI Taxonomy" id="1855912"/>
    <lineage>
        <taxon>Bacteria</taxon>
        <taxon>Pseudomonadati</taxon>
        <taxon>Acidobacteriota</taxon>
        <taxon>Vicinamibacteria</taxon>
        <taxon>Vicinamibacterales</taxon>
        <taxon>Vicinamibacteraceae</taxon>
        <taxon>Luteitalea</taxon>
    </lineage>
</organism>
<dbReference type="InterPro" id="IPR009056">
    <property type="entry name" value="Cyt_c-like_dom"/>
</dbReference>
<dbReference type="InterPro" id="IPR036909">
    <property type="entry name" value="Cyt_c-like_dom_sf"/>
</dbReference>
<protein>
    <submittedName>
        <fullName evidence="7">Cytochrome c oxidase, cbb3-type, subunit III</fullName>
    </submittedName>
</protein>
<evidence type="ECO:0000259" key="6">
    <source>
        <dbReference type="PROSITE" id="PS51007"/>
    </source>
</evidence>
<dbReference type="Gene3D" id="1.10.760.10">
    <property type="entry name" value="Cytochrome c-like domain"/>
    <property type="match status" value="1"/>
</dbReference>
<evidence type="ECO:0000313" key="7">
    <source>
        <dbReference type="EMBL" id="AMY08044.1"/>
    </source>
</evidence>
<dbReference type="SUPFAM" id="SSF46626">
    <property type="entry name" value="Cytochrome c"/>
    <property type="match status" value="1"/>
</dbReference>
<evidence type="ECO:0000256" key="5">
    <source>
        <dbReference type="SAM" id="SignalP"/>
    </source>
</evidence>
<feature type="chain" id="PRO_5007511483" evidence="5">
    <location>
        <begin position="23"/>
        <end position="108"/>
    </location>
</feature>
<proteinExistence type="predicted"/>
<keyword evidence="2 4" id="KW-0479">Metal-binding</keyword>
<evidence type="ECO:0000256" key="3">
    <source>
        <dbReference type="ARBA" id="ARBA00023004"/>
    </source>
</evidence>
<feature type="signal peptide" evidence="5">
    <location>
        <begin position="1"/>
        <end position="22"/>
    </location>
</feature>
<name>A0A143PJT6_LUTPR</name>
<keyword evidence="8" id="KW-1185">Reference proteome</keyword>
<sequence length="108" mass="11564" precursor="true">MKRIASGAVLAAFIALPALSSAQDVEKGKALYTANKCQQCHAIEGKGNKKYPLDGVGGKLSGDDITKWITAPAEMEAKLAEKPKIHMKAYKLADADLKSLVAYMQSLK</sequence>
<evidence type="ECO:0000256" key="2">
    <source>
        <dbReference type="ARBA" id="ARBA00022723"/>
    </source>
</evidence>
<evidence type="ECO:0000256" key="4">
    <source>
        <dbReference type="PROSITE-ProRule" id="PRU00433"/>
    </source>
</evidence>
<accession>A0A143PJT6</accession>